<evidence type="ECO:0000313" key="1">
    <source>
        <dbReference type="EMBL" id="GMM52695.1"/>
    </source>
</evidence>
<dbReference type="AlphaFoldDB" id="A0AAV5RMP5"/>
<name>A0AAV5RMP5_STABA</name>
<proteinExistence type="predicted"/>
<keyword evidence="2" id="KW-1185">Reference proteome</keyword>
<evidence type="ECO:0000313" key="2">
    <source>
        <dbReference type="Proteomes" id="UP001362899"/>
    </source>
</evidence>
<comment type="caution">
    <text evidence="1">The sequence shown here is derived from an EMBL/GenBank/DDBJ whole genome shotgun (WGS) entry which is preliminary data.</text>
</comment>
<reference evidence="1 2" key="1">
    <citation type="journal article" date="2023" name="Elife">
        <title>Identification of key yeast species and microbe-microbe interactions impacting larval growth of Drosophila in the wild.</title>
        <authorList>
            <person name="Mure A."/>
            <person name="Sugiura Y."/>
            <person name="Maeda R."/>
            <person name="Honda K."/>
            <person name="Sakurai N."/>
            <person name="Takahashi Y."/>
            <person name="Watada M."/>
            <person name="Katoh T."/>
            <person name="Gotoh A."/>
            <person name="Gotoh Y."/>
            <person name="Taniguchi I."/>
            <person name="Nakamura K."/>
            <person name="Hayashi T."/>
            <person name="Katayama T."/>
            <person name="Uemura T."/>
            <person name="Hattori Y."/>
        </authorList>
    </citation>
    <scope>NUCLEOTIDE SEQUENCE [LARGE SCALE GENOMIC DNA]</scope>
    <source>
        <strain evidence="1 2">SB-73</strain>
    </source>
</reference>
<organism evidence="1 2">
    <name type="scientific">Starmerella bacillaris</name>
    <name type="common">Yeast</name>
    <name type="synonym">Candida zemplinina</name>
    <dbReference type="NCBI Taxonomy" id="1247836"/>
    <lineage>
        <taxon>Eukaryota</taxon>
        <taxon>Fungi</taxon>
        <taxon>Dikarya</taxon>
        <taxon>Ascomycota</taxon>
        <taxon>Saccharomycotina</taxon>
        <taxon>Dipodascomycetes</taxon>
        <taxon>Dipodascales</taxon>
        <taxon>Trichomonascaceae</taxon>
        <taxon>Starmerella</taxon>
    </lineage>
</organism>
<dbReference type="EMBL" id="BTGC01000008">
    <property type="protein sequence ID" value="GMM52695.1"/>
    <property type="molecule type" value="Genomic_DNA"/>
</dbReference>
<protein>
    <recommendedName>
        <fullName evidence="3">Guanine nucleotide-binding protein subunit gamma</fullName>
    </recommendedName>
</protein>
<gene>
    <name evidence="1" type="ORF">DASB73_036580</name>
</gene>
<sequence length="76" mass="9247">MEENLSTLSYQDRQSNALYNIKVRRLLAMRERIMNEIRCRENSPEESCREIIDYMQRTSDPFAPNPERIKVYEKYN</sequence>
<accession>A0AAV5RMP5</accession>
<dbReference type="Proteomes" id="UP001362899">
    <property type="component" value="Unassembled WGS sequence"/>
</dbReference>
<evidence type="ECO:0008006" key="3">
    <source>
        <dbReference type="Google" id="ProtNLM"/>
    </source>
</evidence>